<evidence type="ECO:0000259" key="6">
    <source>
        <dbReference type="PROSITE" id="PS50110"/>
    </source>
</evidence>
<dbReference type="SUPFAM" id="SSF46894">
    <property type="entry name" value="C-terminal effector domain of the bipartite response regulators"/>
    <property type="match status" value="1"/>
</dbReference>
<evidence type="ECO:0000256" key="3">
    <source>
        <dbReference type="PROSITE-ProRule" id="PRU00169"/>
    </source>
</evidence>
<accession>A0ABU6CXK5</accession>
<keyword evidence="8" id="KW-1185">Reference proteome</keyword>
<dbReference type="CDD" id="cd17535">
    <property type="entry name" value="REC_NarL-like"/>
    <property type="match status" value="1"/>
</dbReference>
<gene>
    <name evidence="7" type="ORF">VSS37_09155</name>
</gene>
<evidence type="ECO:0000313" key="8">
    <source>
        <dbReference type="Proteomes" id="UP001308005"/>
    </source>
</evidence>
<feature type="domain" description="HTH luxR-type" evidence="5">
    <location>
        <begin position="157"/>
        <end position="222"/>
    </location>
</feature>
<dbReference type="SUPFAM" id="SSF52172">
    <property type="entry name" value="CheY-like"/>
    <property type="match status" value="1"/>
</dbReference>
<proteinExistence type="predicted"/>
<evidence type="ECO:0000259" key="5">
    <source>
        <dbReference type="PROSITE" id="PS50043"/>
    </source>
</evidence>
<sequence>MQQALIVEDVPETSEWLCLTLQQAFQQIQVFPASSCEQARQILQTHCVSLALLDVNLPDGSGIDLVPCVRQHCPDAYIVISTIFDDEEHILKALKAGAHGYLLKDMPDRLFIQKLRGILNGDPPISPSISRRILQYFSAEKSASASHASNPDTPADPRNEAVSLSPREQEVLTLVAKGLNRPEISSLLGLSTNTVARYIRDVYQKLNISSRAEAAVEACRRGLVSTELH</sequence>
<dbReference type="Gene3D" id="1.10.10.10">
    <property type="entry name" value="Winged helix-like DNA-binding domain superfamily/Winged helix DNA-binding domain"/>
    <property type="match status" value="1"/>
</dbReference>
<dbReference type="InterPro" id="IPR000792">
    <property type="entry name" value="Tscrpt_reg_LuxR_C"/>
</dbReference>
<dbReference type="PROSITE" id="PS50043">
    <property type="entry name" value="HTH_LUXR_2"/>
    <property type="match status" value="1"/>
</dbReference>
<dbReference type="SMART" id="SM00448">
    <property type="entry name" value="REC"/>
    <property type="match status" value="1"/>
</dbReference>
<dbReference type="EMBL" id="JAYMYJ010000088">
    <property type="protein sequence ID" value="MEB4591143.1"/>
    <property type="molecule type" value="Genomic_DNA"/>
</dbReference>
<dbReference type="InterPro" id="IPR039420">
    <property type="entry name" value="WalR-like"/>
</dbReference>
<protein>
    <submittedName>
        <fullName evidence="7">Response regulator transcription factor</fullName>
    </submittedName>
</protein>
<dbReference type="Proteomes" id="UP001308005">
    <property type="component" value="Unassembled WGS sequence"/>
</dbReference>
<feature type="region of interest" description="Disordered" evidence="4">
    <location>
        <begin position="145"/>
        <end position="164"/>
    </location>
</feature>
<evidence type="ECO:0000313" key="7">
    <source>
        <dbReference type="EMBL" id="MEB4591143.1"/>
    </source>
</evidence>
<dbReference type="SMART" id="SM00421">
    <property type="entry name" value="HTH_LUXR"/>
    <property type="match status" value="1"/>
</dbReference>
<feature type="modified residue" description="4-aspartylphosphate" evidence="3">
    <location>
        <position position="54"/>
    </location>
</feature>
<dbReference type="InterPro" id="IPR016032">
    <property type="entry name" value="Sig_transdc_resp-reg_C-effctor"/>
</dbReference>
<evidence type="ECO:0000256" key="1">
    <source>
        <dbReference type="ARBA" id="ARBA00022553"/>
    </source>
</evidence>
<dbReference type="RefSeq" id="WP_324694530.1">
    <property type="nucleotide sequence ID" value="NZ_JAYMYJ010000088.1"/>
</dbReference>
<dbReference type="InterPro" id="IPR011006">
    <property type="entry name" value="CheY-like_superfamily"/>
</dbReference>
<dbReference type="CDD" id="cd06170">
    <property type="entry name" value="LuxR_C_like"/>
    <property type="match status" value="1"/>
</dbReference>
<reference evidence="8" key="1">
    <citation type="submission" date="2023-07" db="EMBL/GenBank/DDBJ databases">
        <title>The carbon used by Thiothrix.</title>
        <authorList>
            <person name="Chen L."/>
        </authorList>
    </citation>
    <scope>NUCLEOTIDE SEQUENCE [LARGE SCALE GENOMIC DNA]</scope>
</reference>
<dbReference type="InterPro" id="IPR001789">
    <property type="entry name" value="Sig_transdc_resp-reg_receiver"/>
</dbReference>
<dbReference type="Pfam" id="PF00072">
    <property type="entry name" value="Response_reg"/>
    <property type="match status" value="1"/>
</dbReference>
<dbReference type="PRINTS" id="PR00038">
    <property type="entry name" value="HTHLUXR"/>
</dbReference>
<evidence type="ECO:0000256" key="4">
    <source>
        <dbReference type="SAM" id="MobiDB-lite"/>
    </source>
</evidence>
<feature type="domain" description="Response regulatory" evidence="6">
    <location>
        <begin position="3"/>
        <end position="119"/>
    </location>
</feature>
<dbReference type="InterPro" id="IPR036388">
    <property type="entry name" value="WH-like_DNA-bd_sf"/>
</dbReference>
<evidence type="ECO:0000256" key="2">
    <source>
        <dbReference type="ARBA" id="ARBA00023125"/>
    </source>
</evidence>
<name>A0ABU6CXK5_9GAMM</name>
<dbReference type="InterPro" id="IPR058245">
    <property type="entry name" value="NreC/VraR/RcsB-like_REC"/>
</dbReference>
<keyword evidence="1 3" id="KW-0597">Phosphoprotein</keyword>
<keyword evidence="2" id="KW-0238">DNA-binding</keyword>
<organism evidence="7 8">
    <name type="scientific">Candidatus Thiothrix phosphatis</name>
    <dbReference type="NCBI Taxonomy" id="3112415"/>
    <lineage>
        <taxon>Bacteria</taxon>
        <taxon>Pseudomonadati</taxon>
        <taxon>Pseudomonadota</taxon>
        <taxon>Gammaproteobacteria</taxon>
        <taxon>Thiotrichales</taxon>
        <taxon>Thiotrichaceae</taxon>
        <taxon>Thiothrix</taxon>
    </lineage>
</organism>
<comment type="caution">
    <text evidence="7">The sequence shown here is derived from an EMBL/GenBank/DDBJ whole genome shotgun (WGS) entry which is preliminary data.</text>
</comment>
<dbReference type="Gene3D" id="3.40.50.2300">
    <property type="match status" value="1"/>
</dbReference>
<dbReference type="Pfam" id="PF00196">
    <property type="entry name" value="GerE"/>
    <property type="match status" value="1"/>
</dbReference>
<dbReference type="PANTHER" id="PTHR43214">
    <property type="entry name" value="TWO-COMPONENT RESPONSE REGULATOR"/>
    <property type="match status" value="1"/>
</dbReference>
<dbReference type="PROSITE" id="PS50110">
    <property type="entry name" value="RESPONSE_REGULATORY"/>
    <property type="match status" value="1"/>
</dbReference>